<comment type="caution">
    <text evidence="4">The sequence shown here is derived from an EMBL/GenBank/DDBJ whole genome shotgun (WGS) entry which is preliminary data.</text>
</comment>
<dbReference type="AlphaFoldDB" id="A0A1S1NPJ7"/>
<dbReference type="PANTHER" id="PTHR37042:SF4">
    <property type="entry name" value="OUTER MEMBRANE PROTEIN RV1973"/>
    <property type="match status" value="1"/>
</dbReference>
<comment type="subcellular location">
    <subcellularLocation>
        <location evidence="1">Membrane</location>
    </subcellularLocation>
</comment>
<evidence type="ECO:0000313" key="5">
    <source>
        <dbReference type="EMBL" id="PQM47650.1"/>
    </source>
</evidence>
<reference evidence="5" key="3">
    <citation type="submission" date="2018-01" db="EMBL/GenBank/DDBJ databases">
        <authorList>
            <person name="Gaut B.S."/>
            <person name="Morton B.R."/>
            <person name="Clegg M.T."/>
            <person name="Duvall M.R."/>
        </authorList>
    </citation>
    <scope>NUCLEOTIDE SEQUENCE</scope>
    <source>
        <strain evidence="5">ATCC BAA-2683</strain>
    </source>
</reference>
<dbReference type="EMBL" id="PPEA01000303">
    <property type="protein sequence ID" value="PQM47650.1"/>
    <property type="molecule type" value="Genomic_DNA"/>
</dbReference>
<accession>A0A1S1NPJ7</accession>
<dbReference type="Proteomes" id="UP000179734">
    <property type="component" value="Unassembled WGS sequence"/>
</dbReference>
<dbReference type="PANTHER" id="PTHR37042">
    <property type="entry name" value="OUTER MEMBRANE PROTEIN RV1973"/>
    <property type="match status" value="1"/>
</dbReference>
<keyword evidence="3" id="KW-1133">Transmembrane helix</keyword>
<evidence type="ECO:0000256" key="3">
    <source>
        <dbReference type="SAM" id="Phobius"/>
    </source>
</evidence>
<evidence type="ECO:0000313" key="4">
    <source>
        <dbReference type="EMBL" id="OHV04707.1"/>
    </source>
</evidence>
<evidence type="ECO:0000256" key="1">
    <source>
        <dbReference type="ARBA" id="ARBA00004370"/>
    </source>
</evidence>
<evidence type="ECO:0000313" key="7">
    <source>
        <dbReference type="Proteomes" id="UP000238296"/>
    </source>
</evidence>
<reference evidence="4 6" key="1">
    <citation type="submission" date="2016-10" db="EMBL/GenBank/DDBJ databases">
        <title>Genome sequence of Mycobacterium talmonii.</title>
        <authorList>
            <person name="Greninger A.L."/>
            <person name="Elliott B."/>
            <person name="Vasireddy S."/>
            <person name="Vasireddy R."/>
        </authorList>
    </citation>
    <scope>NUCLEOTIDE SEQUENCE [LARGE SCALE GENOMIC DNA]</scope>
    <source>
        <strain evidence="4">MO-5499</strain>
        <strain evidence="6">NE-TNMC-100812</strain>
    </source>
</reference>
<keyword evidence="3" id="KW-0812">Transmembrane</keyword>
<evidence type="ECO:0000313" key="6">
    <source>
        <dbReference type="Proteomes" id="UP000179734"/>
    </source>
</evidence>
<sequence length="178" mass="18984">MTGQTQREPRRPLSSRRIELKVVPTVLIALLLASAGLTAWLYFGWYRTDQRTDEAVAHAAVRAASDGMVAILSFSPDTVDADVNAAKSHLTGDFLSSYDDYTRKIIAPAAKDKSVHITAAVVGAAVADLDPDSATVLVFVNQTTTSKDKPGPSVAASSVLVRLAKVGDTWLISKFEPA</sequence>
<dbReference type="RefSeq" id="WP_071024504.1">
    <property type="nucleotide sequence ID" value="NZ_MLQM01000032.1"/>
</dbReference>
<protein>
    <recommendedName>
        <fullName evidence="8">Twin-arginine translocation pathway signal</fullName>
    </recommendedName>
</protein>
<keyword evidence="6" id="KW-1185">Reference proteome</keyword>
<dbReference type="EMBL" id="MLQM01000032">
    <property type="protein sequence ID" value="OHV04707.1"/>
    <property type="molecule type" value="Genomic_DNA"/>
</dbReference>
<name>A0A1S1NPJ7_9MYCO</name>
<dbReference type="GO" id="GO:0016020">
    <property type="term" value="C:membrane"/>
    <property type="evidence" value="ECO:0007669"/>
    <property type="project" value="UniProtKB-SubCell"/>
</dbReference>
<dbReference type="Proteomes" id="UP000238296">
    <property type="component" value="Unassembled WGS sequence"/>
</dbReference>
<gene>
    <name evidence="4" type="ORF">BKN37_08720</name>
    <name evidence="5" type="ORF">C1Y40_02139</name>
</gene>
<evidence type="ECO:0000256" key="2">
    <source>
        <dbReference type="ARBA" id="ARBA00023136"/>
    </source>
</evidence>
<reference evidence="5 7" key="2">
    <citation type="journal article" date="2017" name="Int. J. Syst. Evol. Microbiol.">
        <title>Mycobacterium talmoniae sp. nov., a slowly growing mycobacterium isolated from human respiratory samples.</title>
        <authorList>
            <person name="Davidson R.M."/>
            <person name="DeGroote M.A."/>
            <person name="Marola J.L."/>
            <person name="Buss S."/>
            <person name="Jones V."/>
            <person name="McNeil M.R."/>
            <person name="Freifeld A.G."/>
            <person name="Elaine Epperson L."/>
            <person name="Hasan N.A."/>
            <person name="Jackson M."/>
            <person name="Iwen P.C."/>
            <person name="Salfinger M."/>
            <person name="Strong M."/>
        </authorList>
    </citation>
    <scope>NUCLEOTIDE SEQUENCE [LARGE SCALE GENOMIC DNA]</scope>
    <source>
        <strain evidence="5 7">ATCC BAA-2683</strain>
    </source>
</reference>
<feature type="transmembrane region" description="Helical" evidence="3">
    <location>
        <begin position="20"/>
        <end position="43"/>
    </location>
</feature>
<proteinExistence type="predicted"/>
<keyword evidence="2 3" id="KW-0472">Membrane</keyword>
<organism evidence="4 6">
    <name type="scientific">Mycobacterium talmoniae</name>
    <dbReference type="NCBI Taxonomy" id="1858794"/>
    <lineage>
        <taxon>Bacteria</taxon>
        <taxon>Bacillati</taxon>
        <taxon>Actinomycetota</taxon>
        <taxon>Actinomycetes</taxon>
        <taxon>Mycobacteriales</taxon>
        <taxon>Mycobacteriaceae</taxon>
        <taxon>Mycobacterium</taxon>
    </lineage>
</organism>
<evidence type="ECO:0008006" key="8">
    <source>
        <dbReference type="Google" id="ProtNLM"/>
    </source>
</evidence>